<keyword evidence="3" id="KW-1185">Reference proteome</keyword>
<feature type="compositionally biased region" description="Basic residues" evidence="1">
    <location>
        <begin position="59"/>
        <end position="74"/>
    </location>
</feature>
<feature type="compositionally biased region" description="Basic and acidic residues" evidence="1">
    <location>
        <begin position="158"/>
        <end position="167"/>
    </location>
</feature>
<feature type="compositionally biased region" description="Low complexity" evidence="1">
    <location>
        <begin position="42"/>
        <end position="55"/>
    </location>
</feature>
<dbReference type="Proteomes" id="UP001189429">
    <property type="component" value="Unassembled WGS sequence"/>
</dbReference>
<feature type="compositionally biased region" description="Low complexity" evidence="1">
    <location>
        <begin position="193"/>
        <end position="203"/>
    </location>
</feature>
<feature type="non-terminal residue" evidence="2">
    <location>
        <position position="224"/>
    </location>
</feature>
<feature type="compositionally biased region" description="Low complexity" evidence="1">
    <location>
        <begin position="102"/>
        <end position="114"/>
    </location>
</feature>
<gene>
    <name evidence="2" type="ORF">PCOR1329_LOCUS44830</name>
</gene>
<feature type="compositionally biased region" description="Gly residues" evidence="1">
    <location>
        <begin position="182"/>
        <end position="192"/>
    </location>
</feature>
<organism evidence="2 3">
    <name type="scientific">Prorocentrum cordatum</name>
    <dbReference type="NCBI Taxonomy" id="2364126"/>
    <lineage>
        <taxon>Eukaryota</taxon>
        <taxon>Sar</taxon>
        <taxon>Alveolata</taxon>
        <taxon>Dinophyceae</taxon>
        <taxon>Prorocentrales</taxon>
        <taxon>Prorocentraceae</taxon>
        <taxon>Prorocentrum</taxon>
    </lineage>
</organism>
<accession>A0ABN9U4L5</accession>
<evidence type="ECO:0000313" key="3">
    <source>
        <dbReference type="Proteomes" id="UP001189429"/>
    </source>
</evidence>
<dbReference type="EMBL" id="CAUYUJ010015387">
    <property type="protein sequence ID" value="CAK0853311.1"/>
    <property type="molecule type" value="Genomic_DNA"/>
</dbReference>
<protein>
    <submittedName>
        <fullName evidence="2">Uncharacterized protein</fullName>
    </submittedName>
</protein>
<name>A0ABN9U4L5_9DINO</name>
<feature type="compositionally biased region" description="Pro residues" evidence="1">
    <location>
        <begin position="205"/>
        <end position="224"/>
    </location>
</feature>
<feature type="region of interest" description="Disordered" evidence="1">
    <location>
        <begin position="42"/>
        <end position="224"/>
    </location>
</feature>
<reference evidence="2" key="1">
    <citation type="submission" date="2023-10" db="EMBL/GenBank/DDBJ databases">
        <authorList>
            <person name="Chen Y."/>
            <person name="Shah S."/>
            <person name="Dougan E. K."/>
            <person name="Thang M."/>
            <person name="Chan C."/>
        </authorList>
    </citation>
    <scope>NUCLEOTIDE SEQUENCE [LARGE SCALE GENOMIC DNA]</scope>
</reference>
<comment type="caution">
    <text evidence="2">The sequence shown here is derived from an EMBL/GenBank/DDBJ whole genome shotgun (WGS) entry which is preliminary data.</text>
</comment>
<evidence type="ECO:0000256" key="1">
    <source>
        <dbReference type="SAM" id="MobiDB-lite"/>
    </source>
</evidence>
<feature type="non-terminal residue" evidence="2">
    <location>
        <position position="1"/>
    </location>
</feature>
<feature type="compositionally biased region" description="Basic and acidic residues" evidence="1">
    <location>
        <begin position="134"/>
        <end position="146"/>
    </location>
</feature>
<proteinExistence type="predicted"/>
<sequence length="224" mass="22806">EAGGRRGDRLALAAVARGRGRRWALLALGPLRQRAARGRALAPLRRGAGAQAPCGGSVGRRRRAGERGGRAHLHRGADPTPVRARGAPLRPRPGPGRRRVGAGRAAGRAAGSPGAPEPARRRRRRGPPSAAGRGARERPYAGEVHPRGAVLEGAGAVDRGEDAHDAGGGRLLPQRAERGAVAGRGAGGGGLAVAGAADPLGGVSRPPPPPWRRPRGPPSRLTPP</sequence>
<evidence type="ECO:0000313" key="2">
    <source>
        <dbReference type="EMBL" id="CAK0853311.1"/>
    </source>
</evidence>